<evidence type="ECO:0000256" key="6">
    <source>
        <dbReference type="ARBA" id="ARBA00049183"/>
    </source>
</evidence>
<name>A0A1E5CZQ2_9VIBR</name>
<feature type="site" description="Transition state stabilizer" evidence="8">
    <location>
        <position position="139"/>
    </location>
</feature>
<evidence type="ECO:0000256" key="7">
    <source>
        <dbReference type="PIRSR" id="PIRSR639901-1"/>
    </source>
</evidence>
<evidence type="ECO:0000256" key="1">
    <source>
        <dbReference type="ARBA" id="ARBA00004713"/>
    </source>
</evidence>
<feature type="transmembrane region" description="Helical" evidence="9">
    <location>
        <begin position="6"/>
        <end position="23"/>
    </location>
</feature>
<dbReference type="FunFam" id="3.40.50.11720:FF:000001">
    <property type="entry name" value="3-deoxy-D-manno-octulosonic acid transferase"/>
    <property type="match status" value="1"/>
</dbReference>
<dbReference type="InterPro" id="IPR007507">
    <property type="entry name" value="Glycos_transf_N"/>
</dbReference>
<dbReference type="PANTHER" id="PTHR42755:SF1">
    <property type="entry name" value="3-DEOXY-D-MANNO-OCTULOSONIC ACID TRANSFERASE, MITOCHONDRIAL-RELATED"/>
    <property type="match status" value="1"/>
</dbReference>
<proteinExistence type="inferred from homology"/>
<keyword evidence="9" id="KW-0472">Membrane</keyword>
<organism evidence="11 12">
    <name type="scientific">Vibrio genomosp. F6 str. FF-238</name>
    <dbReference type="NCBI Taxonomy" id="1191298"/>
    <lineage>
        <taxon>Bacteria</taxon>
        <taxon>Pseudomonadati</taxon>
        <taxon>Pseudomonadota</taxon>
        <taxon>Gammaproteobacteria</taxon>
        <taxon>Vibrionales</taxon>
        <taxon>Vibrionaceae</taxon>
        <taxon>Vibrio</taxon>
    </lineage>
</organism>
<comment type="similarity">
    <text evidence="9">Belongs to the glycosyltransferase group 1 family.</text>
</comment>
<keyword evidence="4 9" id="KW-0808">Transferase</keyword>
<evidence type="ECO:0000256" key="5">
    <source>
        <dbReference type="ARBA" id="ARBA00031445"/>
    </source>
</evidence>
<comment type="subcellular location">
    <subcellularLocation>
        <location evidence="9">Cell membrane</location>
    </subcellularLocation>
</comment>
<evidence type="ECO:0000256" key="3">
    <source>
        <dbReference type="ARBA" id="ARBA00019077"/>
    </source>
</evidence>
<dbReference type="UniPathway" id="UPA00958"/>
<evidence type="ECO:0000256" key="9">
    <source>
        <dbReference type="RuleBase" id="RU365103"/>
    </source>
</evidence>
<reference evidence="11 12" key="1">
    <citation type="journal article" date="2012" name="Science">
        <title>Ecological populations of bacteria act as socially cohesive units of antibiotic production and resistance.</title>
        <authorList>
            <person name="Cordero O.X."/>
            <person name="Wildschutte H."/>
            <person name="Kirkup B."/>
            <person name="Proehl S."/>
            <person name="Ngo L."/>
            <person name="Hussain F."/>
            <person name="Le Roux F."/>
            <person name="Mincer T."/>
            <person name="Polz M.F."/>
        </authorList>
    </citation>
    <scope>NUCLEOTIDE SEQUENCE [LARGE SCALE GENOMIC DNA]</scope>
    <source>
        <strain evidence="11 12">FF-238</strain>
    </source>
</reference>
<dbReference type="Proteomes" id="UP000094165">
    <property type="component" value="Unassembled WGS sequence"/>
</dbReference>
<dbReference type="GO" id="GO:0009244">
    <property type="term" value="P:lipopolysaccharide core region biosynthetic process"/>
    <property type="evidence" value="ECO:0007669"/>
    <property type="project" value="UniProtKB-UniRule"/>
</dbReference>
<keyword evidence="9" id="KW-0448">Lipopolysaccharide biosynthesis</keyword>
<evidence type="ECO:0000256" key="4">
    <source>
        <dbReference type="ARBA" id="ARBA00022679"/>
    </source>
</evidence>
<dbReference type="PANTHER" id="PTHR42755">
    <property type="entry name" value="3-DEOXY-MANNO-OCTULOSONATE CYTIDYLYLTRANSFERASE"/>
    <property type="match status" value="1"/>
</dbReference>
<evidence type="ECO:0000256" key="8">
    <source>
        <dbReference type="PIRSR" id="PIRSR639901-2"/>
    </source>
</evidence>
<dbReference type="EC" id="2.4.99.12" evidence="2 9"/>
<dbReference type="SUPFAM" id="SSF53756">
    <property type="entry name" value="UDP-Glycosyltransferase/glycogen phosphorylase"/>
    <property type="match status" value="1"/>
</dbReference>
<dbReference type="InterPro" id="IPR038107">
    <property type="entry name" value="Glycos_transf_N_sf"/>
</dbReference>
<dbReference type="GO" id="GO:0005886">
    <property type="term" value="C:plasma membrane"/>
    <property type="evidence" value="ECO:0007669"/>
    <property type="project" value="UniProtKB-SubCell"/>
</dbReference>
<dbReference type="EMBL" id="AJYW02000121">
    <property type="protein sequence ID" value="OEE76429.1"/>
    <property type="molecule type" value="Genomic_DNA"/>
</dbReference>
<comment type="function">
    <text evidence="9">Involved in lipopolysaccharide (LPS) biosynthesis. Catalyzes the transfer of 3-deoxy-D-manno-octulosonate (Kdo) residue(s) from CMP-Kdo to lipid IV(A), the tetraacyldisaccharide-1,4'-bisphosphate precursor of lipid A.</text>
</comment>
<feature type="site" description="Transition state stabilizer" evidence="8">
    <location>
        <position position="217"/>
    </location>
</feature>
<feature type="active site" description="Proton acceptor" evidence="7">
    <location>
        <position position="67"/>
    </location>
</feature>
<evidence type="ECO:0000313" key="11">
    <source>
        <dbReference type="EMBL" id="OEE76429.1"/>
    </source>
</evidence>
<keyword evidence="12" id="KW-1185">Reference proteome</keyword>
<keyword evidence="9" id="KW-1003">Cell membrane</keyword>
<dbReference type="GO" id="GO:0009245">
    <property type="term" value="P:lipid A biosynthetic process"/>
    <property type="evidence" value="ECO:0007669"/>
    <property type="project" value="TreeGrafter"/>
</dbReference>
<dbReference type="RefSeq" id="WP_017052200.1">
    <property type="nucleotide sequence ID" value="NZ_AJYW02000121.1"/>
</dbReference>
<evidence type="ECO:0000259" key="10">
    <source>
        <dbReference type="Pfam" id="PF04413"/>
    </source>
</evidence>
<protein>
    <recommendedName>
        <fullName evidence="3 9">3-deoxy-D-manno-octulosonic acid transferase</fullName>
        <shortName evidence="9">Kdo transferase</shortName>
        <ecNumber evidence="2 9">2.4.99.12</ecNumber>
    </recommendedName>
    <alternativeName>
        <fullName evidence="5 9">Lipid IV(A) 3-deoxy-D-manno-octulosonic acid transferase</fullName>
    </alternativeName>
</protein>
<evidence type="ECO:0000313" key="12">
    <source>
        <dbReference type="Proteomes" id="UP000094165"/>
    </source>
</evidence>
<accession>A0A1E5CZQ2</accession>
<evidence type="ECO:0000256" key="2">
    <source>
        <dbReference type="ARBA" id="ARBA00012621"/>
    </source>
</evidence>
<comment type="catalytic activity">
    <reaction evidence="6 9">
        <text>lipid IVA (E. coli) + CMP-3-deoxy-beta-D-manno-octulosonate = alpha-Kdo-(2-&gt;6)-lipid IVA (E. coli) + CMP + H(+)</text>
        <dbReference type="Rhea" id="RHEA:28066"/>
        <dbReference type="ChEBI" id="CHEBI:15378"/>
        <dbReference type="ChEBI" id="CHEBI:58603"/>
        <dbReference type="ChEBI" id="CHEBI:60364"/>
        <dbReference type="ChEBI" id="CHEBI:60377"/>
        <dbReference type="ChEBI" id="CHEBI:85987"/>
        <dbReference type="EC" id="2.4.99.12"/>
    </reaction>
</comment>
<dbReference type="Pfam" id="PF04413">
    <property type="entry name" value="Glycos_transf_N"/>
    <property type="match status" value="1"/>
</dbReference>
<dbReference type="GO" id="GO:0043842">
    <property type="term" value="F:Kdo transferase activity"/>
    <property type="evidence" value="ECO:0007669"/>
    <property type="project" value="UniProtKB-EC"/>
</dbReference>
<gene>
    <name evidence="11" type="ORF">A130_05005</name>
</gene>
<keyword evidence="9" id="KW-0812">Transmembrane</keyword>
<feature type="domain" description="3-deoxy-D-manno-octulosonic-acid transferase N-terminal" evidence="10">
    <location>
        <begin position="35"/>
        <end position="220"/>
    </location>
</feature>
<dbReference type="AlphaFoldDB" id="A0A1E5CZQ2"/>
<keyword evidence="9" id="KW-1133">Transmembrane helix</keyword>
<dbReference type="Gene3D" id="3.40.50.11720">
    <property type="entry name" value="3-Deoxy-D-manno-octulosonic-acid transferase, N-terminal domain"/>
    <property type="match status" value="1"/>
</dbReference>
<comment type="caution">
    <text evidence="11">The sequence shown here is derived from an EMBL/GenBank/DDBJ whole genome shotgun (WGS) entry which is preliminary data.</text>
</comment>
<dbReference type="InterPro" id="IPR039901">
    <property type="entry name" value="Kdotransferase"/>
</dbReference>
<dbReference type="Gene3D" id="3.40.50.2000">
    <property type="entry name" value="Glycogen Phosphorylase B"/>
    <property type="match status" value="1"/>
</dbReference>
<sequence length="460" mass="50440">MIVRLIYTLLLSLASPLLLFGLYKSKPNKPKFGSRWKEHFGVTPPLINAAENRNIKPIWVHAVSVGESIAATPLIKKMLEQNPQQPIIVTTTTSTGAEQIAKLASAHTMIEHRYMPLDFTFAVKGFLKAIQPSKMLIIETELWPNTVNAVNQAGIPIYVVNARLSEKSFLNYAKVQPLFNQIEKCLTKVLCQFDSDKERFAQLGVSKEKLVTTGSIKFDISISDQTIEQSKALREQLGVDRPVWIAASTHKGEDEQVLAAHAEVLKQHPDALLILVPRHPERFDEVFDLCKSLKFTSTRRTSDETITVGASAAGTSSTEASAIKDLATKTLSTETLSTETQVYLGDTMGEMLVLMGAADVCFMGGSLLGDKVGGHNVLEPAALGIPIITGPSYFNFKEIVDPMINASAILISSKHPELSQHISLLNNSKEIYSLIAENALNIVKQSQGSLIKTLTNIYGK</sequence>
<comment type="pathway">
    <text evidence="1 9">Bacterial outer membrane biogenesis; LPS core biosynthesis.</text>
</comment>